<gene>
    <name evidence="2" type="ORF">MOP44_13500</name>
</gene>
<dbReference type="PROSITE" id="PS51186">
    <property type="entry name" value="GNAT"/>
    <property type="match status" value="1"/>
</dbReference>
<dbReference type="AlphaFoldDB" id="A0A9J7BY09"/>
<dbReference type="KEGG" id="orp:MOP44_13500"/>
<organism evidence="2 3">
    <name type="scientific">Occallatibacter riparius</name>
    <dbReference type="NCBI Taxonomy" id="1002689"/>
    <lineage>
        <taxon>Bacteria</taxon>
        <taxon>Pseudomonadati</taxon>
        <taxon>Acidobacteriota</taxon>
        <taxon>Terriglobia</taxon>
        <taxon>Terriglobales</taxon>
        <taxon>Acidobacteriaceae</taxon>
        <taxon>Occallatibacter</taxon>
    </lineage>
</organism>
<dbReference type="RefSeq" id="WP_260796569.1">
    <property type="nucleotide sequence ID" value="NZ_CP093313.1"/>
</dbReference>
<dbReference type="GO" id="GO:0016747">
    <property type="term" value="F:acyltransferase activity, transferring groups other than amino-acyl groups"/>
    <property type="evidence" value="ECO:0007669"/>
    <property type="project" value="InterPro"/>
</dbReference>
<name>A0A9J7BY09_9BACT</name>
<dbReference type="Gene3D" id="3.40.630.30">
    <property type="match status" value="1"/>
</dbReference>
<evidence type="ECO:0000313" key="3">
    <source>
        <dbReference type="Proteomes" id="UP001059380"/>
    </source>
</evidence>
<feature type="domain" description="N-acetyltransferase" evidence="1">
    <location>
        <begin position="107"/>
        <end position="271"/>
    </location>
</feature>
<dbReference type="Proteomes" id="UP001059380">
    <property type="component" value="Chromosome"/>
</dbReference>
<reference evidence="2" key="1">
    <citation type="submission" date="2021-04" db="EMBL/GenBank/DDBJ databases">
        <title>Phylogenetic analysis of Acidobacteriaceae.</title>
        <authorList>
            <person name="Qiu L."/>
            <person name="Zhang Q."/>
        </authorList>
    </citation>
    <scope>NUCLEOTIDE SEQUENCE</scope>
    <source>
        <strain evidence="2">DSM 25168</strain>
    </source>
</reference>
<sequence>MKRDLIEVEGLEIRITGRRLRTAQLEGDFYQFLKDPESVIAALRATPDRPDLFTFMQSLADVTPKYKYPMEWDNMAVISVSTFDHWMNHQISAKPRNQMRLAAKRGVELREVPFSEELVRGIKRIYDETPVRQGRMFPHYKEDFESVYAAEATFLDRAIFLGAYLGEELIGFVKLVADEDWNQVGMMNILSLISQRDKAPNNALVAEAVRTCANRGIPNLVYFRFAQGKRQRGGVIDFKLHCGFRRVDVPRYYVPLTPWGRAALRLGLHHRLRDRLPEGLSEKLKELQKRWHEQRTLEKASIGKINPWRLFD</sequence>
<dbReference type="SUPFAM" id="SSF55729">
    <property type="entry name" value="Acyl-CoA N-acyltransferases (Nat)"/>
    <property type="match status" value="1"/>
</dbReference>
<evidence type="ECO:0000313" key="2">
    <source>
        <dbReference type="EMBL" id="UWZ86930.1"/>
    </source>
</evidence>
<dbReference type="InterPro" id="IPR016181">
    <property type="entry name" value="Acyl_CoA_acyltransferase"/>
</dbReference>
<dbReference type="InterPro" id="IPR000182">
    <property type="entry name" value="GNAT_dom"/>
</dbReference>
<dbReference type="EMBL" id="CP093313">
    <property type="protein sequence ID" value="UWZ86930.1"/>
    <property type="molecule type" value="Genomic_DNA"/>
</dbReference>
<protein>
    <recommendedName>
        <fullName evidence="1">N-acetyltransferase domain-containing protein</fullName>
    </recommendedName>
</protein>
<accession>A0A9J7BY09</accession>
<proteinExistence type="predicted"/>
<evidence type="ECO:0000259" key="1">
    <source>
        <dbReference type="PROSITE" id="PS51186"/>
    </source>
</evidence>
<keyword evidence="3" id="KW-1185">Reference proteome</keyword>